<dbReference type="PANTHER" id="PTHR10775">
    <property type="entry name" value="OS08G0208400 PROTEIN"/>
    <property type="match status" value="1"/>
</dbReference>
<organism evidence="1">
    <name type="scientific">Sesamum latifolium</name>
    <dbReference type="NCBI Taxonomy" id="2727402"/>
    <lineage>
        <taxon>Eukaryota</taxon>
        <taxon>Viridiplantae</taxon>
        <taxon>Streptophyta</taxon>
        <taxon>Embryophyta</taxon>
        <taxon>Tracheophyta</taxon>
        <taxon>Spermatophyta</taxon>
        <taxon>Magnoliopsida</taxon>
        <taxon>eudicotyledons</taxon>
        <taxon>Gunneridae</taxon>
        <taxon>Pentapetalae</taxon>
        <taxon>asterids</taxon>
        <taxon>lamiids</taxon>
        <taxon>Lamiales</taxon>
        <taxon>Pedaliaceae</taxon>
        <taxon>Sesamum</taxon>
    </lineage>
</organism>
<evidence type="ECO:0000313" key="1">
    <source>
        <dbReference type="EMBL" id="KAL0440340.1"/>
    </source>
</evidence>
<dbReference type="AlphaFoldDB" id="A0AAW2WJF1"/>
<name>A0AAW2WJF1_9LAMI</name>
<dbReference type="Pfam" id="PF02992">
    <property type="entry name" value="Transposase_21"/>
    <property type="match status" value="1"/>
</dbReference>
<sequence>MTLSRTKHYDACALMWTVNDLSVYEMASEWSTAGAMRCPVSMNDTWASHLEHSRKTCYFDCHRQFLPQDYLYRRNKKAFIKNQVGMKVARPRLIGEKIRN</sequence>
<reference evidence="1" key="1">
    <citation type="submission" date="2020-06" db="EMBL/GenBank/DDBJ databases">
        <authorList>
            <person name="Li T."/>
            <person name="Hu X."/>
            <person name="Zhang T."/>
            <person name="Song X."/>
            <person name="Zhang H."/>
            <person name="Dai N."/>
            <person name="Sheng W."/>
            <person name="Hou X."/>
            <person name="Wei L."/>
        </authorList>
    </citation>
    <scope>NUCLEOTIDE SEQUENCE</scope>
    <source>
        <strain evidence="1">KEN1</strain>
        <tissue evidence="1">Leaf</tissue>
    </source>
</reference>
<dbReference type="EMBL" id="JACGWN010000008">
    <property type="protein sequence ID" value="KAL0440340.1"/>
    <property type="molecule type" value="Genomic_DNA"/>
</dbReference>
<protein>
    <submittedName>
        <fullName evidence="1">Uncharacterized protein</fullName>
    </submittedName>
</protein>
<comment type="caution">
    <text evidence="1">The sequence shown here is derived from an EMBL/GenBank/DDBJ whole genome shotgun (WGS) entry which is preliminary data.</text>
</comment>
<proteinExistence type="predicted"/>
<dbReference type="InterPro" id="IPR004242">
    <property type="entry name" value="Transposase_21"/>
</dbReference>
<accession>A0AAW2WJF1</accession>
<reference evidence="1" key="2">
    <citation type="journal article" date="2024" name="Plant">
        <title>Genomic evolution and insights into agronomic trait innovations of Sesamum species.</title>
        <authorList>
            <person name="Miao H."/>
            <person name="Wang L."/>
            <person name="Qu L."/>
            <person name="Liu H."/>
            <person name="Sun Y."/>
            <person name="Le M."/>
            <person name="Wang Q."/>
            <person name="Wei S."/>
            <person name="Zheng Y."/>
            <person name="Lin W."/>
            <person name="Duan Y."/>
            <person name="Cao H."/>
            <person name="Xiong S."/>
            <person name="Wang X."/>
            <person name="Wei L."/>
            <person name="Li C."/>
            <person name="Ma Q."/>
            <person name="Ju M."/>
            <person name="Zhao R."/>
            <person name="Li G."/>
            <person name="Mu C."/>
            <person name="Tian Q."/>
            <person name="Mei H."/>
            <person name="Zhang T."/>
            <person name="Gao T."/>
            <person name="Zhang H."/>
        </authorList>
    </citation>
    <scope>NUCLEOTIDE SEQUENCE</scope>
    <source>
        <strain evidence="1">KEN1</strain>
    </source>
</reference>
<gene>
    <name evidence="1" type="ORF">Slati_2517000</name>
</gene>
<dbReference type="PANTHER" id="PTHR10775:SF166">
    <property type="entry name" value="OS04G0146034 PROTEIN"/>
    <property type="match status" value="1"/>
</dbReference>